<organism evidence="8 9">
    <name type="scientific">Aliiroseovarius zhejiangensis</name>
    <dbReference type="NCBI Taxonomy" id="1632025"/>
    <lineage>
        <taxon>Bacteria</taxon>
        <taxon>Pseudomonadati</taxon>
        <taxon>Pseudomonadota</taxon>
        <taxon>Alphaproteobacteria</taxon>
        <taxon>Rhodobacterales</taxon>
        <taxon>Paracoccaceae</taxon>
        <taxon>Aliiroseovarius</taxon>
    </lineage>
</organism>
<feature type="transmembrane region" description="Helical" evidence="6">
    <location>
        <begin position="95"/>
        <end position="117"/>
    </location>
</feature>
<feature type="domain" description="Major facilitator superfamily (MFS) profile" evidence="7">
    <location>
        <begin position="4"/>
        <end position="395"/>
    </location>
</feature>
<dbReference type="Gene3D" id="1.20.1250.20">
    <property type="entry name" value="MFS general substrate transporter like domains"/>
    <property type="match status" value="2"/>
</dbReference>
<feature type="transmembrane region" description="Helical" evidence="6">
    <location>
        <begin position="155"/>
        <end position="179"/>
    </location>
</feature>
<keyword evidence="2" id="KW-1003">Cell membrane</keyword>
<keyword evidence="5 6" id="KW-0472">Membrane</keyword>
<dbReference type="EMBL" id="BNCH01000003">
    <property type="protein sequence ID" value="GHE96342.1"/>
    <property type="molecule type" value="Genomic_DNA"/>
</dbReference>
<protein>
    <submittedName>
        <fullName evidence="8">MFS transporter</fullName>
    </submittedName>
</protein>
<feature type="transmembrane region" description="Helical" evidence="6">
    <location>
        <begin position="40"/>
        <end position="58"/>
    </location>
</feature>
<dbReference type="PANTHER" id="PTHR43124">
    <property type="entry name" value="PURINE EFFLUX PUMP PBUE"/>
    <property type="match status" value="1"/>
</dbReference>
<evidence type="ECO:0000256" key="5">
    <source>
        <dbReference type="ARBA" id="ARBA00023136"/>
    </source>
</evidence>
<accession>A0ABQ3IZ69</accession>
<proteinExistence type="predicted"/>
<name>A0ABQ3IZ69_9RHOB</name>
<sequence>MRLGIATLIIAYVLSQFYRAFLAVMTPALKADLGATPEDLAQASGAWFLVFALMQIPVGWGLDNIGPRKVAAALLALGGAGGAAVFAMASTPDHVLYAMVLIGIGCSPVLMASYFIFARMYSPAVFGTLAGMVIGIGSLGNLAGALPLALAVEQFGWRACLWVLSVVTLVVAALIMLAVDNPPRLERQADAPKGSVLDLLKIPALWAIFPIMFVNYAAAAGLRGSWAGPYLRDVYGLDTTGIGWATMAIALAMVIGSFAYGPMDRIFGTRKWVVFSGNLLATGLVFLLWAAPDAGVWPVSLTMAAIGLLGASYPLIMAHARSFFPPHLIGRGVTLMNMFGIGGVGLFQYASASVFRAAQGPSVAVTAPYQAVFLFFAIPGLIGCLLYLLSTDRTD</sequence>
<feature type="transmembrane region" description="Helical" evidence="6">
    <location>
        <begin position="70"/>
        <end position="89"/>
    </location>
</feature>
<comment type="caution">
    <text evidence="8">The sequence shown here is derived from an EMBL/GenBank/DDBJ whole genome shotgun (WGS) entry which is preliminary data.</text>
</comment>
<keyword evidence="4 6" id="KW-1133">Transmembrane helix</keyword>
<dbReference type="InterPro" id="IPR036259">
    <property type="entry name" value="MFS_trans_sf"/>
</dbReference>
<dbReference type="InterPro" id="IPR020846">
    <property type="entry name" value="MFS_dom"/>
</dbReference>
<dbReference type="Proteomes" id="UP000609802">
    <property type="component" value="Unassembled WGS sequence"/>
</dbReference>
<evidence type="ECO:0000313" key="8">
    <source>
        <dbReference type="EMBL" id="GHE96342.1"/>
    </source>
</evidence>
<evidence type="ECO:0000256" key="4">
    <source>
        <dbReference type="ARBA" id="ARBA00022989"/>
    </source>
</evidence>
<feature type="transmembrane region" description="Helical" evidence="6">
    <location>
        <begin position="297"/>
        <end position="316"/>
    </location>
</feature>
<evidence type="ECO:0000313" key="9">
    <source>
        <dbReference type="Proteomes" id="UP000609802"/>
    </source>
</evidence>
<evidence type="ECO:0000256" key="2">
    <source>
        <dbReference type="ARBA" id="ARBA00022475"/>
    </source>
</evidence>
<keyword evidence="9" id="KW-1185">Reference proteome</keyword>
<gene>
    <name evidence="8" type="ORF">GCM10016455_15870</name>
</gene>
<feature type="transmembrane region" description="Helical" evidence="6">
    <location>
        <begin position="369"/>
        <end position="389"/>
    </location>
</feature>
<feature type="transmembrane region" description="Helical" evidence="6">
    <location>
        <begin position="199"/>
        <end position="222"/>
    </location>
</feature>
<feature type="transmembrane region" description="Helical" evidence="6">
    <location>
        <begin position="328"/>
        <end position="349"/>
    </location>
</feature>
<feature type="transmembrane region" description="Helical" evidence="6">
    <location>
        <begin position="124"/>
        <end position="149"/>
    </location>
</feature>
<feature type="transmembrane region" description="Helical" evidence="6">
    <location>
        <begin position="272"/>
        <end position="291"/>
    </location>
</feature>
<evidence type="ECO:0000256" key="1">
    <source>
        <dbReference type="ARBA" id="ARBA00004651"/>
    </source>
</evidence>
<dbReference type="Pfam" id="PF07690">
    <property type="entry name" value="MFS_1"/>
    <property type="match status" value="1"/>
</dbReference>
<reference evidence="9" key="1">
    <citation type="journal article" date="2019" name="Int. J. Syst. Evol. Microbiol.">
        <title>The Global Catalogue of Microorganisms (GCM) 10K type strain sequencing project: providing services to taxonomists for standard genome sequencing and annotation.</title>
        <authorList>
            <consortium name="The Broad Institute Genomics Platform"/>
            <consortium name="The Broad Institute Genome Sequencing Center for Infectious Disease"/>
            <person name="Wu L."/>
            <person name="Ma J."/>
        </authorList>
    </citation>
    <scope>NUCLEOTIDE SEQUENCE [LARGE SCALE GENOMIC DNA]</scope>
    <source>
        <strain evidence="9">KCTC 42443</strain>
    </source>
</reference>
<dbReference type="PANTHER" id="PTHR43124:SF3">
    <property type="entry name" value="CHLORAMPHENICOL EFFLUX PUMP RV0191"/>
    <property type="match status" value="1"/>
</dbReference>
<dbReference type="PROSITE" id="PS50850">
    <property type="entry name" value="MFS"/>
    <property type="match status" value="1"/>
</dbReference>
<evidence type="ECO:0000259" key="7">
    <source>
        <dbReference type="PROSITE" id="PS50850"/>
    </source>
</evidence>
<feature type="transmembrane region" description="Helical" evidence="6">
    <location>
        <begin position="242"/>
        <end position="260"/>
    </location>
</feature>
<dbReference type="SUPFAM" id="SSF103473">
    <property type="entry name" value="MFS general substrate transporter"/>
    <property type="match status" value="1"/>
</dbReference>
<keyword evidence="3 6" id="KW-0812">Transmembrane</keyword>
<dbReference type="RefSeq" id="WP_191285981.1">
    <property type="nucleotide sequence ID" value="NZ_BNCH01000003.1"/>
</dbReference>
<dbReference type="InterPro" id="IPR050189">
    <property type="entry name" value="MFS_Efflux_Transporters"/>
</dbReference>
<evidence type="ECO:0000256" key="3">
    <source>
        <dbReference type="ARBA" id="ARBA00022692"/>
    </source>
</evidence>
<dbReference type="InterPro" id="IPR011701">
    <property type="entry name" value="MFS"/>
</dbReference>
<comment type="subcellular location">
    <subcellularLocation>
        <location evidence="1">Cell membrane</location>
        <topology evidence="1">Multi-pass membrane protein</topology>
    </subcellularLocation>
</comment>
<evidence type="ECO:0000256" key="6">
    <source>
        <dbReference type="SAM" id="Phobius"/>
    </source>
</evidence>